<keyword evidence="2 5" id="KW-0812">Transmembrane</keyword>
<dbReference type="GO" id="GO:0005319">
    <property type="term" value="F:lipid transporter activity"/>
    <property type="evidence" value="ECO:0007669"/>
    <property type="project" value="TreeGrafter"/>
</dbReference>
<reference evidence="7" key="1">
    <citation type="submission" date="2023-01" db="EMBL/GenBank/DDBJ databases">
        <title>Genome assembly of the deep-sea coral Lophelia pertusa.</title>
        <authorList>
            <person name="Herrera S."/>
            <person name="Cordes E."/>
        </authorList>
    </citation>
    <scope>NUCLEOTIDE SEQUENCE</scope>
    <source>
        <strain evidence="7">USNM1676648</strain>
        <tissue evidence="7">Polyp</tissue>
    </source>
</reference>
<dbReference type="Proteomes" id="UP001163046">
    <property type="component" value="Unassembled WGS sequence"/>
</dbReference>
<dbReference type="EMBL" id="MU825876">
    <property type="protein sequence ID" value="KAJ7386395.1"/>
    <property type="molecule type" value="Genomic_DNA"/>
</dbReference>
<dbReference type="InterPro" id="IPR013525">
    <property type="entry name" value="ABC2_TM"/>
</dbReference>
<comment type="caution">
    <text evidence="7">The sequence shown here is derived from an EMBL/GenBank/DDBJ whole genome shotgun (WGS) entry which is preliminary data.</text>
</comment>
<protein>
    <submittedName>
        <fullName evidence="7">ATP-binding cassette sub- A member 1</fullName>
    </submittedName>
</protein>
<dbReference type="PANTHER" id="PTHR19229">
    <property type="entry name" value="ATP-BINDING CASSETTE TRANSPORTER SUBFAMILY A ABCA"/>
    <property type="match status" value="1"/>
</dbReference>
<dbReference type="GO" id="GO:0005524">
    <property type="term" value="F:ATP binding"/>
    <property type="evidence" value="ECO:0007669"/>
    <property type="project" value="UniProtKB-KW"/>
</dbReference>
<evidence type="ECO:0000259" key="6">
    <source>
        <dbReference type="Pfam" id="PF12698"/>
    </source>
</evidence>
<dbReference type="Pfam" id="PF12698">
    <property type="entry name" value="ABC2_membrane_3"/>
    <property type="match status" value="1"/>
</dbReference>
<dbReference type="PANTHER" id="PTHR19229:SF250">
    <property type="entry name" value="ABC TRANSPORTER DOMAIN-CONTAINING PROTEIN-RELATED"/>
    <property type="match status" value="1"/>
</dbReference>
<evidence type="ECO:0000256" key="1">
    <source>
        <dbReference type="ARBA" id="ARBA00004141"/>
    </source>
</evidence>
<feature type="transmembrane region" description="Helical" evidence="5">
    <location>
        <begin position="575"/>
        <end position="594"/>
    </location>
</feature>
<feature type="transmembrane region" description="Helical" evidence="5">
    <location>
        <begin position="425"/>
        <end position="446"/>
    </location>
</feature>
<keyword evidence="7" id="KW-0067">ATP-binding</keyword>
<proteinExistence type="predicted"/>
<keyword evidence="4 5" id="KW-0472">Membrane</keyword>
<evidence type="ECO:0000313" key="8">
    <source>
        <dbReference type="Proteomes" id="UP001163046"/>
    </source>
</evidence>
<feature type="transmembrane region" description="Helical" evidence="5">
    <location>
        <begin position="458"/>
        <end position="476"/>
    </location>
</feature>
<dbReference type="OrthoDB" id="6020287at2759"/>
<dbReference type="GO" id="GO:0016020">
    <property type="term" value="C:membrane"/>
    <property type="evidence" value="ECO:0007669"/>
    <property type="project" value="UniProtKB-SubCell"/>
</dbReference>
<organism evidence="7 8">
    <name type="scientific">Desmophyllum pertusum</name>
    <dbReference type="NCBI Taxonomy" id="174260"/>
    <lineage>
        <taxon>Eukaryota</taxon>
        <taxon>Metazoa</taxon>
        <taxon>Cnidaria</taxon>
        <taxon>Anthozoa</taxon>
        <taxon>Hexacorallia</taxon>
        <taxon>Scleractinia</taxon>
        <taxon>Caryophylliina</taxon>
        <taxon>Caryophylliidae</taxon>
        <taxon>Desmophyllum</taxon>
    </lineage>
</organism>
<sequence>MGSSLDEGVGMDSLDASEQDSLQLCANETLPRTPLCGHGSVLQSLQDLFEELDKNLDKLHVGSYGVSDTTLEEVFLKLQKRRTQKKKIKNWKKCHRHLIAPMEVTTQTEKLEGAKLLKGQFWALLVKRFHHARRNRKEFLSQLTKPAIHFTDPVTRYFRVPGHDRVSDQTISEMPALELNTNMFLDVDPHEHYLAFAVDNGDRSVATQDMTDMLVEYPGVGTSCLEKSCKRKPIMFSSPPTEPVSTLQCDCQSTGTAKCPAGAGGPKPSQWDSFTGDKLQNLTGRNMTDYLLKTYGRFIRKRYGGVTFGDNFKNMPKSFTQTNLTSIQGILKEHNAKAWYNTKGYHAAPTFLNILNNVILRSKAAEKGLNASQFGITTINHPMNYTKEQLTDETFYNRVVDVLVAICVVFALSGVRPYVYWLSTYVWDLGNYIIPAVCCCLIFLAFGEDAYTSAMNFPPTFLLLLLYGWAITPLMYPASFLFSESSTAYIVLICVNLFIGINTTLATFILELFADDKELVAINDFLKKLFLIFPNYCLGRGLIDLAKNQFMDVFERFGQNLVRDPFSWDITGRNILMMIIQGFVFFFITILIEYRFFLPQRRVQVALKPV</sequence>
<feature type="transmembrane region" description="Helical" evidence="5">
    <location>
        <begin position="395"/>
        <end position="413"/>
    </location>
</feature>
<evidence type="ECO:0000313" key="7">
    <source>
        <dbReference type="EMBL" id="KAJ7386395.1"/>
    </source>
</evidence>
<dbReference type="InterPro" id="IPR026082">
    <property type="entry name" value="ABCA"/>
</dbReference>
<keyword evidence="3 5" id="KW-1133">Transmembrane helix</keyword>
<dbReference type="AlphaFoldDB" id="A0A9W9ZRX0"/>
<name>A0A9W9ZRX0_9CNID</name>
<evidence type="ECO:0000256" key="5">
    <source>
        <dbReference type="SAM" id="Phobius"/>
    </source>
</evidence>
<keyword evidence="8" id="KW-1185">Reference proteome</keyword>
<evidence type="ECO:0000256" key="2">
    <source>
        <dbReference type="ARBA" id="ARBA00022692"/>
    </source>
</evidence>
<accession>A0A9W9ZRX0</accession>
<keyword evidence="7" id="KW-0547">Nucleotide-binding</keyword>
<feature type="domain" description="ABC-2 type transporter transmembrane" evidence="6">
    <location>
        <begin position="411"/>
        <end position="591"/>
    </location>
</feature>
<feature type="transmembrane region" description="Helical" evidence="5">
    <location>
        <begin position="488"/>
        <end position="510"/>
    </location>
</feature>
<comment type="subcellular location">
    <subcellularLocation>
        <location evidence="1">Membrane</location>
        <topology evidence="1">Multi-pass membrane protein</topology>
    </subcellularLocation>
</comment>
<evidence type="ECO:0000256" key="3">
    <source>
        <dbReference type="ARBA" id="ARBA00022989"/>
    </source>
</evidence>
<evidence type="ECO:0000256" key="4">
    <source>
        <dbReference type="ARBA" id="ARBA00023136"/>
    </source>
</evidence>
<gene>
    <name evidence="7" type="primary">ABCA1_2</name>
    <name evidence="7" type="ORF">OS493_008519</name>
</gene>
<dbReference type="GO" id="GO:0140359">
    <property type="term" value="F:ABC-type transporter activity"/>
    <property type="evidence" value="ECO:0007669"/>
    <property type="project" value="InterPro"/>
</dbReference>